<keyword evidence="5" id="KW-1185">Reference proteome</keyword>
<dbReference type="Pfam" id="PF00583">
    <property type="entry name" value="Acetyltransf_1"/>
    <property type="match status" value="1"/>
</dbReference>
<accession>A0AAW9NYI2</accession>
<dbReference type="EMBL" id="JARSFG010000044">
    <property type="protein sequence ID" value="MEC1180811.1"/>
    <property type="molecule type" value="Genomic_DNA"/>
</dbReference>
<dbReference type="PROSITE" id="PS51186">
    <property type="entry name" value="GNAT"/>
    <property type="match status" value="1"/>
</dbReference>
<dbReference type="RefSeq" id="WP_326125287.1">
    <property type="nucleotide sequence ID" value="NZ_JARSFG010000044.1"/>
</dbReference>
<dbReference type="CDD" id="cd04301">
    <property type="entry name" value="NAT_SF"/>
    <property type="match status" value="1"/>
</dbReference>
<keyword evidence="2" id="KW-0012">Acyltransferase</keyword>
<dbReference type="GO" id="GO:0016747">
    <property type="term" value="F:acyltransferase activity, transferring groups other than amino-acyl groups"/>
    <property type="evidence" value="ECO:0007669"/>
    <property type="project" value="InterPro"/>
</dbReference>
<reference evidence="4 5" key="1">
    <citation type="submission" date="2023-03" db="EMBL/GenBank/DDBJ databases">
        <title>Bacillus Genome Sequencing.</title>
        <authorList>
            <person name="Dunlap C."/>
        </authorList>
    </citation>
    <scope>NUCLEOTIDE SEQUENCE [LARGE SCALE GENOMIC DNA]</scope>
    <source>
        <strain evidence="4 5">B-59205</strain>
    </source>
</reference>
<dbReference type="InterPro" id="IPR050832">
    <property type="entry name" value="Bact_Acetyltransf"/>
</dbReference>
<dbReference type="PANTHER" id="PTHR43877:SF2">
    <property type="entry name" value="AMINOALKYLPHOSPHONATE N-ACETYLTRANSFERASE-RELATED"/>
    <property type="match status" value="1"/>
</dbReference>
<comment type="caution">
    <text evidence="4">The sequence shown here is derived from an EMBL/GenBank/DDBJ whole genome shotgun (WGS) entry which is preliminary data.</text>
</comment>
<feature type="domain" description="N-acetyltransferase" evidence="3">
    <location>
        <begin position="3"/>
        <end position="186"/>
    </location>
</feature>
<organism evidence="4 5">
    <name type="scientific">Metasolibacillus meyeri</name>
    <dbReference type="NCBI Taxonomy" id="1071052"/>
    <lineage>
        <taxon>Bacteria</taxon>
        <taxon>Bacillati</taxon>
        <taxon>Bacillota</taxon>
        <taxon>Bacilli</taxon>
        <taxon>Bacillales</taxon>
        <taxon>Caryophanaceae</taxon>
        <taxon>Metasolibacillus</taxon>
    </lineage>
</organism>
<dbReference type="SUPFAM" id="SSF55729">
    <property type="entry name" value="Acyl-CoA N-acyltransferases (Nat)"/>
    <property type="match status" value="1"/>
</dbReference>
<protein>
    <submittedName>
        <fullName evidence="4">GNAT family N-acetyltransferase</fullName>
    </submittedName>
</protein>
<evidence type="ECO:0000256" key="1">
    <source>
        <dbReference type="ARBA" id="ARBA00022679"/>
    </source>
</evidence>
<dbReference type="Proteomes" id="UP001344888">
    <property type="component" value="Unassembled WGS sequence"/>
</dbReference>
<sequence length="186" mass="20765">MEILIQQAQVKDAAHIAPLIYDAIGDIAHRLTGETEEQAVLATLTELIKRTDNRHSYLYTYVAKQEDTLLGIAVLYDGLTAKELDANLAAWLQAKNASTIIDAEAHDDEFYIDTVCVTPHARGLGIGTKLLKFAEEQAIAKGYTKLSLNVELEKDKARALYERLGFTITEPWTIIDEPFHHMVKAL</sequence>
<evidence type="ECO:0000313" key="5">
    <source>
        <dbReference type="Proteomes" id="UP001344888"/>
    </source>
</evidence>
<dbReference type="PANTHER" id="PTHR43877">
    <property type="entry name" value="AMINOALKYLPHOSPHONATE N-ACETYLTRANSFERASE-RELATED-RELATED"/>
    <property type="match status" value="1"/>
</dbReference>
<dbReference type="Gene3D" id="3.40.630.30">
    <property type="match status" value="1"/>
</dbReference>
<evidence type="ECO:0000256" key="2">
    <source>
        <dbReference type="ARBA" id="ARBA00023315"/>
    </source>
</evidence>
<gene>
    <name evidence="4" type="ORF">P9B03_20360</name>
</gene>
<dbReference type="InterPro" id="IPR000182">
    <property type="entry name" value="GNAT_dom"/>
</dbReference>
<dbReference type="InterPro" id="IPR016181">
    <property type="entry name" value="Acyl_CoA_acyltransferase"/>
</dbReference>
<evidence type="ECO:0000313" key="4">
    <source>
        <dbReference type="EMBL" id="MEC1180811.1"/>
    </source>
</evidence>
<keyword evidence="1" id="KW-0808">Transferase</keyword>
<proteinExistence type="predicted"/>
<evidence type="ECO:0000259" key="3">
    <source>
        <dbReference type="PROSITE" id="PS51186"/>
    </source>
</evidence>
<name>A0AAW9NYI2_9BACL</name>
<dbReference type="AlphaFoldDB" id="A0AAW9NYI2"/>